<dbReference type="InterPro" id="IPR013249">
    <property type="entry name" value="RNA_pol_sigma70_r4_t2"/>
</dbReference>
<keyword evidence="4" id="KW-0804">Transcription</keyword>
<dbReference type="Gene3D" id="1.10.1740.10">
    <property type="match status" value="1"/>
</dbReference>
<evidence type="ECO:0000259" key="5">
    <source>
        <dbReference type="Pfam" id="PF04542"/>
    </source>
</evidence>
<evidence type="ECO:0000259" key="6">
    <source>
        <dbReference type="Pfam" id="PF08281"/>
    </source>
</evidence>
<organism evidence="7 8">
    <name type="scientific">Chitinophaga cymbidii</name>
    <dbReference type="NCBI Taxonomy" id="1096750"/>
    <lineage>
        <taxon>Bacteria</taxon>
        <taxon>Pseudomonadati</taxon>
        <taxon>Bacteroidota</taxon>
        <taxon>Chitinophagia</taxon>
        <taxon>Chitinophagales</taxon>
        <taxon>Chitinophagaceae</taxon>
        <taxon>Chitinophaga</taxon>
    </lineage>
</organism>
<keyword evidence="8" id="KW-1185">Reference proteome</keyword>
<dbReference type="GO" id="GO:0016987">
    <property type="term" value="F:sigma factor activity"/>
    <property type="evidence" value="ECO:0007669"/>
    <property type="project" value="UniProtKB-KW"/>
</dbReference>
<evidence type="ECO:0000313" key="7">
    <source>
        <dbReference type="EMBL" id="GEP97644.1"/>
    </source>
</evidence>
<comment type="caution">
    <text evidence="7">The sequence shown here is derived from an EMBL/GenBank/DDBJ whole genome shotgun (WGS) entry which is preliminary data.</text>
</comment>
<protein>
    <submittedName>
        <fullName evidence="7">DNA-directed RNA polymerase sigma-70 factor</fullName>
    </submittedName>
</protein>
<evidence type="ECO:0000313" key="8">
    <source>
        <dbReference type="Proteomes" id="UP000321436"/>
    </source>
</evidence>
<dbReference type="PANTHER" id="PTHR43133:SF46">
    <property type="entry name" value="RNA POLYMERASE SIGMA-70 FACTOR ECF SUBFAMILY"/>
    <property type="match status" value="1"/>
</dbReference>
<reference evidence="7 8" key="1">
    <citation type="submission" date="2019-07" db="EMBL/GenBank/DDBJ databases">
        <title>Whole genome shotgun sequence of Chitinophaga cymbidii NBRC 109752.</title>
        <authorList>
            <person name="Hosoyama A."/>
            <person name="Uohara A."/>
            <person name="Ohji S."/>
            <person name="Ichikawa N."/>
        </authorList>
    </citation>
    <scope>NUCLEOTIDE SEQUENCE [LARGE SCALE GENOMIC DNA]</scope>
    <source>
        <strain evidence="7 8">NBRC 109752</strain>
    </source>
</reference>
<dbReference type="InterPro" id="IPR014284">
    <property type="entry name" value="RNA_pol_sigma-70_dom"/>
</dbReference>
<proteinExistence type="inferred from homology"/>
<dbReference type="SUPFAM" id="SSF88946">
    <property type="entry name" value="Sigma2 domain of RNA polymerase sigma factors"/>
    <property type="match status" value="1"/>
</dbReference>
<dbReference type="PANTHER" id="PTHR43133">
    <property type="entry name" value="RNA POLYMERASE ECF-TYPE SIGMA FACTO"/>
    <property type="match status" value="1"/>
</dbReference>
<dbReference type="InterPro" id="IPR013325">
    <property type="entry name" value="RNA_pol_sigma_r2"/>
</dbReference>
<dbReference type="InterPro" id="IPR039425">
    <property type="entry name" value="RNA_pol_sigma-70-like"/>
</dbReference>
<dbReference type="CDD" id="cd06171">
    <property type="entry name" value="Sigma70_r4"/>
    <property type="match status" value="1"/>
</dbReference>
<sequence length="186" mass="21854">MKYKKGMGTEPIDYNALLKQLQKRDRQAFDLLYRDMRVTLYVVAMSILEDEPVAQDLVQEFFIDFWHQQLHLQIESSLKGYMVRSVRNRSIKLLKKQQTRRRRQSAIPAPEELLPPSQRLEHAELMAAIHRALKKVPKGAAEVFTLYYTEALSYAQIAEKLHISVHTVRNQLARALRILRKELKNQ</sequence>
<comment type="similarity">
    <text evidence="1">Belongs to the sigma-70 factor family. ECF subfamily.</text>
</comment>
<dbReference type="Gene3D" id="1.10.10.10">
    <property type="entry name" value="Winged helix-like DNA-binding domain superfamily/Winged helix DNA-binding domain"/>
    <property type="match status" value="1"/>
</dbReference>
<keyword evidence="7" id="KW-0240">DNA-directed RNA polymerase</keyword>
<keyword evidence="2" id="KW-0805">Transcription regulation</keyword>
<dbReference type="Pfam" id="PF08281">
    <property type="entry name" value="Sigma70_r4_2"/>
    <property type="match status" value="1"/>
</dbReference>
<dbReference type="Pfam" id="PF04542">
    <property type="entry name" value="Sigma70_r2"/>
    <property type="match status" value="1"/>
</dbReference>
<name>A0A512RPN8_9BACT</name>
<evidence type="ECO:0000256" key="3">
    <source>
        <dbReference type="ARBA" id="ARBA00023082"/>
    </source>
</evidence>
<dbReference type="NCBIfam" id="TIGR02985">
    <property type="entry name" value="Sig70_bacteroi1"/>
    <property type="match status" value="1"/>
</dbReference>
<gene>
    <name evidence="7" type="ORF">CCY01nite_39040</name>
</gene>
<feature type="domain" description="RNA polymerase sigma-70 region 2" evidence="5">
    <location>
        <begin position="32"/>
        <end position="98"/>
    </location>
</feature>
<evidence type="ECO:0000256" key="2">
    <source>
        <dbReference type="ARBA" id="ARBA00023015"/>
    </source>
</evidence>
<dbReference type="InterPro" id="IPR007627">
    <property type="entry name" value="RNA_pol_sigma70_r2"/>
</dbReference>
<dbReference type="InterPro" id="IPR014327">
    <property type="entry name" value="RNA_pol_sigma70_bacteroid"/>
</dbReference>
<dbReference type="Proteomes" id="UP000321436">
    <property type="component" value="Unassembled WGS sequence"/>
</dbReference>
<keyword evidence="3" id="KW-0731">Sigma factor</keyword>
<evidence type="ECO:0000256" key="1">
    <source>
        <dbReference type="ARBA" id="ARBA00010641"/>
    </source>
</evidence>
<dbReference type="GO" id="GO:0000428">
    <property type="term" value="C:DNA-directed RNA polymerase complex"/>
    <property type="evidence" value="ECO:0007669"/>
    <property type="project" value="UniProtKB-KW"/>
</dbReference>
<dbReference type="NCBIfam" id="TIGR02937">
    <property type="entry name" value="sigma70-ECF"/>
    <property type="match status" value="1"/>
</dbReference>
<evidence type="ECO:0000256" key="4">
    <source>
        <dbReference type="ARBA" id="ARBA00023163"/>
    </source>
</evidence>
<dbReference type="InterPro" id="IPR036388">
    <property type="entry name" value="WH-like_DNA-bd_sf"/>
</dbReference>
<dbReference type="AlphaFoldDB" id="A0A512RPN8"/>
<dbReference type="OrthoDB" id="657017at2"/>
<dbReference type="GO" id="GO:0006352">
    <property type="term" value="P:DNA-templated transcription initiation"/>
    <property type="evidence" value="ECO:0007669"/>
    <property type="project" value="InterPro"/>
</dbReference>
<dbReference type="SUPFAM" id="SSF88659">
    <property type="entry name" value="Sigma3 and sigma4 domains of RNA polymerase sigma factors"/>
    <property type="match status" value="1"/>
</dbReference>
<feature type="domain" description="RNA polymerase sigma factor 70 region 4 type 2" evidence="6">
    <location>
        <begin position="128"/>
        <end position="177"/>
    </location>
</feature>
<dbReference type="GO" id="GO:0003677">
    <property type="term" value="F:DNA binding"/>
    <property type="evidence" value="ECO:0007669"/>
    <property type="project" value="InterPro"/>
</dbReference>
<dbReference type="InterPro" id="IPR013324">
    <property type="entry name" value="RNA_pol_sigma_r3/r4-like"/>
</dbReference>
<dbReference type="EMBL" id="BKAU01000005">
    <property type="protein sequence ID" value="GEP97644.1"/>
    <property type="molecule type" value="Genomic_DNA"/>
</dbReference>
<accession>A0A512RPN8</accession>